<proteinExistence type="predicted"/>
<gene>
    <name evidence="1" type="ORF">U14_01310</name>
</gene>
<evidence type="ECO:0000313" key="2">
    <source>
        <dbReference type="Proteomes" id="UP000030700"/>
    </source>
</evidence>
<reference evidence="1" key="1">
    <citation type="journal article" date="2015" name="PeerJ">
        <title>First genomic representation of candidate bacterial phylum KSB3 points to enhanced environmental sensing as a trigger of wastewater bulking.</title>
        <authorList>
            <person name="Sekiguchi Y."/>
            <person name="Ohashi A."/>
            <person name="Parks D.H."/>
            <person name="Yamauchi T."/>
            <person name="Tyson G.W."/>
            <person name="Hugenholtz P."/>
        </authorList>
    </citation>
    <scope>NUCLEOTIDE SEQUENCE [LARGE SCALE GENOMIC DNA]</scope>
</reference>
<name>A0A0S6VVE9_9BACT</name>
<dbReference type="EMBL" id="DF820455">
    <property type="protein sequence ID" value="GAK50084.1"/>
    <property type="molecule type" value="Genomic_DNA"/>
</dbReference>
<accession>A0A0S6VVE9</accession>
<protein>
    <submittedName>
        <fullName evidence="1">Uncharacterized protein</fullName>
    </submittedName>
</protein>
<dbReference type="AlphaFoldDB" id="A0A0S6VVE9"/>
<sequence>MSTMTIAEPLQHLLQEFTIKNPLDIIKDYLVTEILCKISDFTQEVRHFEAKYGQSFQEFEAAYHAGEEDFARYDDLMAWEFAQQGKAYWEKRLEGMKHVL</sequence>
<dbReference type="STRING" id="1499966.U14_01310"/>
<evidence type="ECO:0000313" key="1">
    <source>
        <dbReference type="EMBL" id="GAK50084.1"/>
    </source>
</evidence>
<dbReference type="HOGENOM" id="CLU_166560_0_0_0"/>
<dbReference type="Proteomes" id="UP000030700">
    <property type="component" value="Unassembled WGS sequence"/>
</dbReference>
<organism evidence="1">
    <name type="scientific">Candidatus Moduliflexus flocculans</name>
    <dbReference type="NCBI Taxonomy" id="1499966"/>
    <lineage>
        <taxon>Bacteria</taxon>
        <taxon>Candidatus Moduliflexota</taxon>
        <taxon>Candidatus Moduliflexia</taxon>
        <taxon>Candidatus Moduliflexales</taxon>
        <taxon>Candidatus Moduliflexaceae</taxon>
    </lineage>
</organism>
<keyword evidence="2" id="KW-1185">Reference proteome</keyword>